<feature type="region of interest" description="Disordered" evidence="1">
    <location>
        <begin position="137"/>
        <end position="158"/>
    </location>
</feature>
<feature type="compositionally biased region" description="Basic and acidic residues" evidence="1">
    <location>
        <begin position="528"/>
        <end position="564"/>
    </location>
</feature>
<dbReference type="InterPro" id="IPR021109">
    <property type="entry name" value="Peptidase_aspartic_dom_sf"/>
</dbReference>
<proteinExistence type="predicted"/>
<name>A5B2J9_VITVI</name>
<dbReference type="SUPFAM" id="SSF50630">
    <property type="entry name" value="Acid proteases"/>
    <property type="match status" value="1"/>
</dbReference>
<dbReference type="PANTHER" id="PTHR33067">
    <property type="entry name" value="RNA-DIRECTED DNA POLYMERASE-RELATED"/>
    <property type="match status" value="1"/>
</dbReference>
<feature type="region of interest" description="Disordered" evidence="1">
    <location>
        <begin position="443"/>
        <end position="466"/>
    </location>
</feature>
<evidence type="ECO:0008006" key="3">
    <source>
        <dbReference type="Google" id="ProtNLM"/>
    </source>
</evidence>
<evidence type="ECO:0000313" key="2">
    <source>
        <dbReference type="EMBL" id="CAN69614.1"/>
    </source>
</evidence>
<feature type="region of interest" description="Disordered" evidence="1">
    <location>
        <begin position="480"/>
        <end position="507"/>
    </location>
</feature>
<dbReference type="Gene3D" id="2.40.70.10">
    <property type="entry name" value="Acid Proteases"/>
    <property type="match status" value="1"/>
</dbReference>
<evidence type="ECO:0000256" key="1">
    <source>
        <dbReference type="SAM" id="MobiDB-lite"/>
    </source>
</evidence>
<feature type="region of interest" description="Disordered" evidence="1">
    <location>
        <begin position="525"/>
        <end position="564"/>
    </location>
</feature>
<dbReference type="EMBL" id="AM444372">
    <property type="protein sequence ID" value="CAN69614.1"/>
    <property type="molecule type" value="Genomic_DNA"/>
</dbReference>
<dbReference type="CDD" id="cd00303">
    <property type="entry name" value="retropepsin_like"/>
    <property type="match status" value="1"/>
</dbReference>
<dbReference type="AlphaFoldDB" id="A5B2J9"/>
<organism evidence="2">
    <name type="scientific">Vitis vinifera</name>
    <name type="common">Grape</name>
    <dbReference type="NCBI Taxonomy" id="29760"/>
    <lineage>
        <taxon>Eukaryota</taxon>
        <taxon>Viridiplantae</taxon>
        <taxon>Streptophyta</taxon>
        <taxon>Embryophyta</taxon>
        <taxon>Tracheophyta</taxon>
        <taxon>Spermatophyta</taxon>
        <taxon>Magnoliopsida</taxon>
        <taxon>eudicotyledons</taxon>
        <taxon>Gunneridae</taxon>
        <taxon>Pentapetalae</taxon>
        <taxon>rosids</taxon>
        <taxon>Vitales</taxon>
        <taxon>Vitaceae</taxon>
        <taxon>Viteae</taxon>
        <taxon>Vitis</taxon>
    </lineage>
</organism>
<feature type="compositionally biased region" description="Low complexity" evidence="1">
    <location>
        <begin position="448"/>
        <end position="466"/>
    </location>
</feature>
<dbReference type="Pfam" id="PF13650">
    <property type="entry name" value="Asp_protease_2"/>
    <property type="match status" value="1"/>
</dbReference>
<accession>A5B2J9</accession>
<sequence>MELLRIAMRAPCHQGEGSLHLAHADGPPCDARHSSFHPGKNSVWPTFHLLRTSYIRNSIRPTFHLLRIFHIRCLTPDGRGGRFNFPGQTCPDPLIALTRRASATDNSDSPDSLARPKSRDTSWTCIKWHRCQGPLRGHESAETPIGNESNGAVAGEDSGGRLVKLETPHNKELELSLNIMETTPEDQHSHHGHQDNPNEFRSMRDRMHPPRMSAPSCIVPPIEQLVIRPHIVPLVPTFHGMETKENEKFYECWERYMEAINACPNHGFDTWPLVSYLYDGMSSSMKQLLETMCGGDFMSKNPEEAMDFLSYVAEVSRGWDEPHRGEVGKMKSQPNALHAKAGMYTLNEDVDMKTKFAAMTRRVEELELKKMHDVQAVAETLVQVKLCSICQSYEHLVEECPTIPVAREMFGEQANVIGQFKPNSNASYGNTYNSSWRNNPIFSWKPRAPQYQQPAQPSQPSQQASSLEQAIVNLMQEKGRFPSQPHQNPKGTHEVETHEGESSQVRDVKALITLRSGKKVESPTPKLYVEEKEEKETKKREEMKGKKKDISEGKEDRDSTVNANPEKELIKEELMKKRTSPHFLQALYGKKGIKNASEILEVLRQVKVNIPLLDMIKQVPSYAKFLKDLCTIKKGLNVNKKAFLIEQVSAIIQCKSPLKYKDPGCPTISVMIGGKVVEKALLDLGASVNLLPYSVYKQLGLGELKPTSITLSLADRSVKIPRGIIEDVLVQVDNFYYLVDFVVLDTDPLVKEAHYVPIILGKPFLATSNAIINCRNGLMQLTFGNMTLELNIFHMSKKLITPEEEEGPEEVCIIDTLVEEHCDQNMQDKLNESLEDLEEGLSEPADVLATLQGWRRKKETLPLFNKEEGQDDVTEELSKLNLKPLPMELKYTYLEENN</sequence>
<dbReference type="PANTHER" id="PTHR33067:SF32">
    <property type="entry name" value="ASPARTIC PEPTIDASE DDI1-TYPE DOMAIN-CONTAINING PROTEIN"/>
    <property type="match status" value="1"/>
</dbReference>
<reference evidence="2" key="1">
    <citation type="journal article" date="2007" name="PLoS ONE">
        <title>The first genome sequence of an elite grapevine cultivar (Pinot noir Vitis vinifera L.): coping with a highly heterozygous genome.</title>
        <authorList>
            <person name="Velasco R."/>
            <person name="Zharkikh A."/>
            <person name="Troggio M."/>
            <person name="Cartwright D.A."/>
            <person name="Cestaro A."/>
            <person name="Pruss D."/>
            <person name="Pindo M."/>
            <person name="FitzGerald L.M."/>
            <person name="Vezzulli S."/>
            <person name="Reid J."/>
            <person name="Malacarne G."/>
            <person name="Iliev D."/>
            <person name="Coppola G."/>
            <person name="Wardell B."/>
            <person name="Micheletti D."/>
            <person name="Macalma T."/>
            <person name="Facci M."/>
            <person name="Mitchell J.T."/>
            <person name="Perazzolli M."/>
            <person name="Eldredge G."/>
            <person name="Gatto P."/>
            <person name="Oyzerski R."/>
            <person name="Moretto M."/>
            <person name="Gutin N."/>
            <person name="Stefanini M."/>
            <person name="Chen Y."/>
            <person name="Segala C."/>
            <person name="Davenport C."/>
            <person name="Dematte L."/>
            <person name="Mraz A."/>
            <person name="Battilana J."/>
            <person name="Stormo K."/>
            <person name="Costa F."/>
            <person name="Tao Q."/>
            <person name="Si-Ammour A."/>
            <person name="Harkins T."/>
            <person name="Lackey A."/>
            <person name="Perbost C."/>
            <person name="Taillon B."/>
            <person name="Stella A."/>
            <person name="Solovyev V."/>
            <person name="Fawcett J.A."/>
            <person name="Sterck L."/>
            <person name="Vandepoele K."/>
            <person name="Grando S.M."/>
            <person name="Toppo S."/>
            <person name="Moser C."/>
            <person name="Lanchbury J."/>
            <person name="Bogden R."/>
            <person name="Skolnick M."/>
            <person name="Sgaramella V."/>
            <person name="Bhatnagar S.K."/>
            <person name="Fontana P."/>
            <person name="Gutin A."/>
            <person name="Van de Peer Y."/>
            <person name="Salamini F."/>
            <person name="Viola R."/>
        </authorList>
    </citation>
    <scope>NUCLEOTIDE SEQUENCE</scope>
</reference>
<feature type="compositionally biased region" description="Basic and acidic residues" evidence="1">
    <location>
        <begin position="491"/>
        <end position="507"/>
    </location>
</feature>
<feature type="compositionally biased region" description="Basic and acidic residues" evidence="1">
    <location>
        <begin position="185"/>
        <end position="208"/>
    </location>
</feature>
<protein>
    <recommendedName>
        <fullName evidence="3">Retrotransposon gag domain-containing protein</fullName>
    </recommendedName>
</protein>
<gene>
    <name evidence="2" type="ORF">VITISV_035011</name>
</gene>
<feature type="region of interest" description="Disordered" evidence="1">
    <location>
        <begin position="184"/>
        <end position="210"/>
    </location>
</feature>